<feature type="compositionally biased region" description="Low complexity" evidence="2">
    <location>
        <begin position="1273"/>
        <end position="1288"/>
    </location>
</feature>
<keyword evidence="3" id="KW-0812">Transmembrane</keyword>
<evidence type="ECO:0000256" key="1">
    <source>
        <dbReference type="ARBA" id="ARBA00022581"/>
    </source>
</evidence>
<gene>
    <name evidence="5" type="ORF">P43SY_009480</name>
</gene>
<feature type="transmembrane region" description="Helical" evidence="3">
    <location>
        <begin position="51"/>
        <end position="70"/>
    </location>
</feature>
<proteinExistence type="predicted"/>
<dbReference type="GO" id="GO:0003676">
    <property type="term" value="F:nucleic acid binding"/>
    <property type="evidence" value="ECO:0007669"/>
    <property type="project" value="InterPro"/>
</dbReference>
<accession>A0AAD5Q3V1</accession>
<dbReference type="PANTHER" id="PTHR13037:SF24">
    <property type="entry name" value="POLYCOMB PROTEIN PCL-RELATED"/>
    <property type="match status" value="1"/>
</dbReference>
<feature type="transmembrane region" description="Helical" evidence="3">
    <location>
        <begin position="506"/>
        <end position="523"/>
    </location>
</feature>
<dbReference type="PROSITE" id="PS50879">
    <property type="entry name" value="RNASE_H_1"/>
    <property type="match status" value="1"/>
</dbReference>
<evidence type="ECO:0000313" key="5">
    <source>
        <dbReference type="EMBL" id="KAJ0395669.1"/>
    </source>
</evidence>
<feature type="transmembrane region" description="Helical" evidence="3">
    <location>
        <begin position="188"/>
        <end position="204"/>
    </location>
</feature>
<keyword evidence="3" id="KW-0472">Membrane</keyword>
<feature type="transmembrane region" description="Helical" evidence="3">
    <location>
        <begin position="642"/>
        <end position="660"/>
    </location>
</feature>
<feature type="transmembrane region" description="Helical" evidence="3">
    <location>
        <begin position="2530"/>
        <end position="2546"/>
    </location>
</feature>
<sequence length="2774" mass="307629">MTSDANANANANARLAEFGLGFSHPLQLLLNFSLFQYLVTVYFARRREPRVAVLFLTGALGFMTLMPFATANKRRVASLHDISEVCCYLTFLQQITILTRDVNRKLKLRSLSWFMWTAELLILASFAIIAINVVQVADPRVHMEATVQLLDMVVETVSLWFIVAFRFYFLAMIRGGWRSLWRSHRYEVFFYVLFMTHGYPFVLLEHSTGLDWGSVEGAYNRLTIALCLSSSIRARLVSEASLLINFSLFQYLLTIYYRRRREHRVRLLLLVAATGFLTLMPFAIDDKARVASLHDISEVCCYLTFLQQITILTRDVNRKLKLRSLKLFMWGAEPRVRLLLLVAITGFATLMPFAIEDKKRVHSLHDISEVCSSLTFLQQITILTRDINRKLKLHSLKWWMWLAETLILASIVVIMINVVEIGFPSLHLHIAARADIVIENVSLCFIVAFRFYFLGMIRSGWRTLWRFHRVEVCFYLLFMTHEYPFIMLKHFTGLNWESVQGAYNRLTIPLQLLINFSLFQYLLTVYYSRRREPRVRLLLLTGIIGFATLIPFAIDDKDRVASLHDISEVCSYLTFLQQITILTRDVNRKLKLRSLLLCMGLSEMLTLASIIVIILNIVEIAFPAADLQAIAYVDKVIEKVSLWFVAVFRFYFLAMFRGGWRGVWSFHRDELFYYLLLVMHEIPFIVLEHYFPTLQFEYVQGANNRLTIVLSPAMAPTAPTVDTGQPPGVGPPISAPDDAVASSRVNPHAPSEAPATVPVGTAAAAEFVTPTTNDVFAATEPSHSATSPRSRRYDECGDAEMDGDAAPAAPTKIDSSLQTRLAGTPPDGPAIATPKEAPQPTAPAVEPTKPSSQANDADATAPRRRHRRGPRRSAAPSGPETPATTHPVWSPQGAAYIRATLSQAGAAPTHAPAVPELDNPYRANYDCALREASLRRDGDQRALTSLERTTLHLWIERKIHLATPPLFLRETHTGPERDAFADYHRDHLGFRLYVVLPVGIVLSEVNAKYDFCFTALLSAKTQSEHDRLLQLYRDAQTTLCEPRSRIATLRFVTPDLRDSWNGFSFYFGKEKVTLTATDSLTSDAPRAGFDAGAQQLLYHVFLRGDHRLSHRDVRAIGSAAAGKPVLDVALVESFAASDYSPPKWKLTFDQISCPPALERMRRLNVTYGGAELTFLVIHPRATRRSPCTRCLSVRHAPKDCDTKDPAKYLARHSLSVRIERARPLPKITATPPSGTVADLLGALRLQAAPEVASRLEAEARDQQAAAERKTKRAATASQRQAQLQQARRKLAQQARAAVAKQLQALRHEYRPDAAPQTPAQVATTPAPSDPESSRACHQPSAPDRSPVQEEPLFSAGPADTADEAMADADASPVAPQSTSTAPAARGAQVTVSGAPAGTPADSALVHISASNSAPTTQVDEAGLFPSSLPSASTSASVPAPCPTSMTTLVANGSDQARSSIADDPPTSALRQLAAPATQHLESYSATPSRPHRQTTLAVQEPRHLALVTAPGKRRTGPVSTSSDEEAGIGHVPKWWRVTTRADAAHAAAKSMIPVIASPLFPNSWSPISCATPLAITGPELPASAGDQADETAGDDKPSRPLKQLALSAFYAPRSLAEAQAMLESELLSQRTQPSPDWPSVFPSPELDNLLAVLRTPTTLTAWLHALGARVVATPGTGGCLYFALHGARTRRLAGATMSICNFHVKEGKYYKDGVCSMLDTYLEPMLDTGAIAVTDFQRRFVERLPDDRAEAVILIRQYIDWVRSTPITKMSTRQWGGDEELYAAVWFIREPIFVIGVDQDSHASVRVIWLDRPNPSEREEIYHHLPAPDEAFELFRAFLHHRVTPVVLVHADSHFNCLRFNERFYKDWTADDVSGAKMRDRLDQVLGQLGWYVAPTAAFSTSVTPPQVQPQPSGSLFVPSETSADEPEPPVSDEPLSPISHYALLSALNPRRRRRGPFALLWRHAERLNSAAYTQWNAAQVIPAPTIEPTDLQRACRDWSAQPAALLALLRALPYPEVAVSLLPADVVLRLGNELTALSADRGVPAFVHADDPADAGHLWAKLVVLVTVAADPDSGRALTAADLGPMDGAASPLSDLLEIQRLSPTMLRFRLRKVSYPYLAVNGFRLLCDTLVICYPDLLLDDLDPDRIRELGQSSDSWFIQRSDTGPHLIQMTATGCRTDLGVVLSHRHAERLARSASGRPRLNLAPHPSTCPTPPLWGTLACFSKRRLRIAVTTPRRERAQQHLKTRTTGLRTSAPLLGAALDQVPLGAAHSLPHSSSRQRLAFYRLPKGKAAPEDPYSTIHLVWQQLVLETIVTILAWRRASDDPDDAWSERRACATHTAMCQQVLRTLSYRLANSRTADPLASRLVDTIRELAIEHPPSEPAPPTPSATSPRLRHVLFFDGGSRGNPGRGGAGAFIVQYAVSTATPTVVWSAAMSLAAPTTTNNQAEYHGLLTGLRAAHAHDWHNLDVVGDSALIIRQMSRQPQQKFRPLQLKTSSRPHELAPMPPTVDAEGLAFFNAAVGQPLKLLLNFSLFQYLLTVYFARRREPRVALLLLVAITGFVTLMPFAIEDKRRVASLHDISEVCCFLSFLQQITILTRDIKRKLKLRPIIWSMWIAEVLILAGVGIIVLNVVEIAAPSLEMHVAKKADLILEKIALCFITAFRFFFLAMIRGGWRPLWRSHRFELVSYLLFLTHELPFLALEHYTDLDWQSVQGTYNRVTIALCLSFSIRARFSSEASAQRRTTTNDPGRDSYWPVALPPSKAGTIVPQT</sequence>
<organism evidence="5 6">
    <name type="scientific">Pythium insidiosum</name>
    <name type="common">Pythiosis disease agent</name>
    <dbReference type="NCBI Taxonomy" id="114742"/>
    <lineage>
        <taxon>Eukaryota</taxon>
        <taxon>Sar</taxon>
        <taxon>Stramenopiles</taxon>
        <taxon>Oomycota</taxon>
        <taxon>Peronosporomycetes</taxon>
        <taxon>Pythiales</taxon>
        <taxon>Pythiaceae</taxon>
        <taxon>Pythium</taxon>
    </lineage>
</organism>
<evidence type="ECO:0000313" key="6">
    <source>
        <dbReference type="Proteomes" id="UP001209570"/>
    </source>
</evidence>
<dbReference type="Pfam" id="PF13456">
    <property type="entry name" value="RVT_3"/>
    <property type="match status" value="1"/>
</dbReference>
<dbReference type="GO" id="GO:0004523">
    <property type="term" value="F:RNA-DNA hybrid ribonuclease activity"/>
    <property type="evidence" value="ECO:0007669"/>
    <property type="project" value="InterPro"/>
</dbReference>
<dbReference type="InterPro" id="IPR002156">
    <property type="entry name" value="RNaseH_domain"/>
</dbReference>
<feature type="transmembrane region" description="Helical" evidence="3">
    <location>
        <begin position="111"/>
        <end position="137"/>
    </location>
</feature>
<feature type="transmembrane region" description="Helical" evidence="3">
    <location>
        <begin position="240"/>
        <end position="258"/>
    </location>
</feature>
<evidence type="ECO:0000256" key="2">
    <source>
        <dbReference type="SAM" id="MobiDB-lite"/>
    </source>
</evidence>
<comment type="caution">
    <text evidence="5">The sequence shown here is derived from an EMBL/GenBank/DDBJ whole genome shotgun (WGS) entry which is preliminary data.</text>
</comment>
<feature type="transmembrane region" description="Helical" evidence="3">
    <location>
        <begin position="2613"/>
        <end position="2633"/>
    </location>
</feature>
<feature type="transmembrane region" description="Helical" evidence="3">
    <location>
        <begin position="467"/>
        <end position="486"/>
    </location>
</feature>
<feature type="transmembrane region" description="Helical" evidence="3">
    <location>
        <begin position="595"/>
        <end position="622"/>
    </location>
</feature>
<dbReference type="EMBL" id="JAKCXM010000331">
    <property type="protein sequence ID" value="KAJ0395669.1"/>
    <property type="molecule type" value="Genomic_DNA"/>
</dbReference>
<feature type="transmembrane region" description="Helical" evidence="3">
    <location>
        <begin position="26"/>
        <end position="44"/>
    </location>
</feature>
<name>A0AAD5Q3V1_PYTIN</name>
<feature type="transmembrane region" description="Helical" evidence="3">
    <location>
        <begin position="336"/>
        <end position="355"/>
    </location>
</feature>
<evidence type="ECO:0000259" key="4">
    <source>
        <dbReference type="PROSITE" id="PS50879"/>
    </source>
</evidence>
<feature type="compositionally biased region" description="Low complexity" evidence="2">
    <location>
        <begin position="1312"/>
        <end position="1326"/>
    </location>
</feature>
<feature type="transmembrane region" description="Helical" evidence="3">
    <location>
        <begin position="2653"/>
        <end position="2674"/>
    </location>
</feature>
<feature type="region of interest" description="Disordered" evidence="2">
    <location>
        <begin position="719"/>
        <end position="758"/>
    </location>
</feature>
<dbReference type="PANTHER" id="PTHR13037">
    <property type="entry name" value="FORMIN"/>
    <property type="match status" value="1"/>
</dbReference>
<dbReference type="InterPro" id="IPR036397">
    <property type="entry name" value="RNaseH_sf"/>
</dbReference>
<evidence type="ECO:0000256" key="3">
    <source>
        <dbReference type="SAM" id="Phobius"/>
    </source>
</evidence>
<feature type="region of interest" description="Disordered" evidence="2">
    <location>
        <begin position="2743"/>
        <end position="2774"/>
    </location>
</feature>
<keyword evidence="1" id="KW-0945">Host-virus interaction</keyword>
<protein>
    <recommendedName>
        <fullName evidence="4">RNase H type-1 domain-containing protein</fullName>
    </recommendedName>
</protein>
<feature type="transmembrane region" description="Helical" evidence="3">
    <location>
        <begin position="436"/>
        <end position="455"/>
    </location>
</feature>
<feature type="compositionally biased region" description="Low complexity" evidence="2">
    <location>
        <begin position="1425"/>
        <end position="1439"/>
    </location>
</feature>
<dbReference type="Proteomes" id="UP001209570">
    <property type="component" value="Unassembled WGS sequence"/>
</dbReference>
<dbReference type="SUPFAM" id="SSF53098">
    <property type="entry name" value="Ribonuclease H-like"/>
    <property type="match status" value="1"/>
</dbReference>
<dbReference type="InterPro" id="IPR012337">
    <property type="entry name" value="RNaseH-like_sf"/>
</dbReference>
<feature type="region of interest" description="Disordered" evidence="2">
    <location>
        <begin position="1902"/>
        <end position="1936"/>
    </location>
</feature>
<feature type="region of interest" description="Disordered" evidence="2">
    <location>
        <begin position="776"/>
        <end position="889"/>
    </location>
</feature>
<feature type="transmembrane region" description="Helical" evidence="3">
    <location>
        <begin position="535"/>
        <end position="554"/>
    </location>
</feature>
<feature type="region of interest" description="Disordered" evidence="2">
    <location>
        <begin position="1418"/>
        <end position="1439"/>
    </location>
</feature>
<reference evidence="5" key="1">
    <citation type="submission" date="2021-12" db="EMBL/GenBank/DDBJ databases">
        <title>Prjna785345.</title>
        <authorList>
            <person name="Rujirawat T."/>
            <person name="Krajaejun T."/>
        </authorList>
    </citation>
    <scope>NUCLEOTIDE SEQUENCE</scope>
    <source>
        <strain evidence="5">Pi057C3</strain>
    </source>
</reference>
<feature type="region of interest" description="Disordered" evidence="2">
    <location>
        <begin position="1310"/>
        <end position="1395"/>
    </location>
</feature>
<feature type="transmembrane region" description="Helical" evidence="3">
    <location>
        <begin position="398"/>
        <end position="416"/>
    </location>
</feature>
<feature type="compositionally biased region" description="Low complexity" evidence="2">
    <location>
        <begin position="1902"/>
        <end position="1913"/>
    </location>
</feature>
<feature type="domain" description="RNase H type-1" evidence="4">
    <location>
        <begin position="2395"/>
        <end position="2533"/>
    </location>
</feature>
<keyword evidence="3" id="KW-1133">Transmembrane helix</keyword>
<keyword evidence="6" id="KW-1185">Reference proteome</keyword>
<feature type="region of interest" description="Disordered" evidence="2">
    <location>
        <begin position="1578"/>
        <end position="1598"/>
    </location>
</feature>
<dbReference type="Gene3D" id="3.30.420.10">
    <property type="entry name" value="Ribonuclease H-like superfamily/Ribonuclease H"/>
    <property type="match status" value="1"/>
</dbReference>
<feature type="transmembrane region" description="Helical" evidence="3">
    <location>
        <begin position="157"/>
        <end position="176"/>
    </location>
</feature>
<feature type="compositionally biased region" description="Basic residues" evidence="2">
    <location>
        <begin position="862"/>
        <end position="871"/>
    </location>
</feature>
<feature type="region of interest" description="Disordered" evidence="2">
    <location>
        <begin position="1258"/>
        <end position="1288"/>
    </location>
</feature>
<feature type="transmembrane region" description="Helical" evidence="3">
    <location>
        <begin position="265"/>
        <end position="284"/>
    </location>
</feature>
<feature type="transmembrane region" description="Helical" evidence="3">
    <location>
        <begin position="2553"/>
        <end position="2572"/>
    </location>
</feature>